<dbReference type="GO" id="GO:0006694">
    <property type="term" value="P:steroid biosynthetic process"/>
    <property type="evidence" value="ECO:0007669"/>
    <property type="project" value="InterPro"/>
</dbReference>
<evidence type="ECO:0000256" key="1">
    <source>
        <dbReference type="ARBA" id="ARBA00023002"/>
    </source>
</evidence>
<dbReference type="InterPro" id="IPR002225">
    <property type="entry name" value="3Beta_OHSteriod_DH/Estase"/>
</dbReference>
<gene>
    <name evidence="4" type="ORF">THAR02_07262</name>
</gene>
<proteinExistence type="inferred from homology"/>
<dbReference type="EMBL" id="JOKZ01000240">
    <property type="protein sequence ID" value="KKP00634.1"/>
    <property type="molecule type" value="Genomic_DNA"/>
</dbReference>
<dbReference type="Pfam" id="PF01073">
    <property type="entry name" value="3Beta_HSD"/>
    <property type="match status" value="1"/>
</dbReference>
<dbReference type="InterPro" id="IPR036291">
    <property type="entry name" value="NAD(P)-bd_dom_sf"/>
</dbReference>
<dbReference type="AlphaFoldDB" id="A0A0G0A679"/>
<evidence type="ECO:0000313" key="4">
    <source>
        <dbReference type="EMBL" id="KKP00634.1"/>
    </source>
</evidence>
<comment type="similarity">
    <text evidence="2">Belongs to the NAD(P)-dependent epimerase/dehydratase family. Dihydroflavonol-4-reductase subfamily.</text>
</comment>
<keyword evidence="1" id="KW-0560">Oxidoreductase</keyword>
<dbReference type="PANTHER" id="PTHR10366:SF562">
    <property type="entry name" value="ALDEHYDE REDUCTASE II (AFU_ORTHOLOGUE AFUA_1G11360)"/>
    <property type="match status" value="1"/>
</dbReference>
<evidence type="ECO:0000259" key="3">
    <source>
        <dbReference type="Pfam" id="PF01073"/>
    </source>
</evidence>
<evidence type="ECO:0000256" key="2">
    <source>
        <dbReference type="ARBA" id="ARBA00023445"/>
    </source>
</evidence>
<dbReference type="GO" id="GO:0016616">
    <property type="term" value="F:oxidoreductase activity, acting on the CH-OH group of donors, NAD or NADP as acceptor"/>
    <property type="evidence" value="ECO:0007669"/>
    <property type="project" value="InterPro"/>
</dbReference>
<accession>A0A0G0A679</accession>
<dbReference type="OMA" id="SNTWNDS"/>
<organism evidence="4 5">
    <name type="scientific">Trichoderma harzianum</name>
    <name type="common">Hypocrea lixii</name>
    <dbReference type="NCBI Taxonomy" id="5544"/>
    <lineage>
        <taxon>Eukaryota</taxon>
        <taxon>Fungi</taxon>
        <taxon>Dikarya</taxon>
        <taxon>Ascomycota</taxon>
        <taxon>Pezizomycotina</taxon>
        <taxon>Sordariomycetes</taxon>
        <taxon>Hypocreomycetidae</taxon>
        <taxon>Hypocreales</taxon>
        <taxon>Hypocreaceae</taxon>
        <taxon>Trichoderma</taxon>
    </lineage>
</organism>
<feature type="domain" description="3-beta hydroxysteroid dehydrogenase/isomerase" evidence="3">
    <location>
        <begin position="15"/>
        <end position="154"/>
    </location>
</feature>
<reference evidence="5" key="1">
    <citation type="journal article" date="2015" name="Genome Announc.">
        <title>Draft whole-genome sequence of the biocontrol agent Trichoderma harzianum T6776.</title>
        <authorList>
            <person name="Baroncelli R."/>
            <person name="Piaggeschi G."/>
            <person name="Fiorini L."/>
            <person name="Bertolini E."/>
            <person name="Zapparata A."/>
            <person name="Pe M.E."/>
            <person name="Sarrocco S."/>
            <person name="Vannacci G."/>
        </authorList>
    </citation>
    <scope>NUCLEOTIDE SEQUENCE [LARGE SCALE GENOMIC DNA]</scope>
    <source>
        <strain evidence="5">T6776</strain>
    </source>
</reference>
<dbReference type="PANTHER" id="PTHR10366">
    <property type="entry name" value="NAD DEPENDENT EPIMERASE/DEHYDRATASE"/>
    <property type="match status" value="1"/>
</dbReference>
<sequence length="310" mass="34712">MRPFEYAIPPGSLVLVTGANGYIASHIVNELLELGFNVRGTVREEKPWLDRFFEEKYGKGRFESIVVRAMEDDKAFALAAEGASGVIHVASDGSFANEPDRVIPTVKNGTIHALQAASQSSVKRFVLTSSSVAAIIPETNKKGITIDESTWNDAVIELAWSGTAPENAKGYIVYSASKTEGERTAWDWVKENKPSFTLNTVLPNCNAYYHLYFVDVRDTARLHVAALLDPKIKEERIFAFAQEYNWTDVLNILRKLRPNRQFPLNPENEGRDYTQVAPRDKAKKILQDFFGQPDWVSLEESLAAGIEDLQ</sequence>
<dbReference type="Proteomes" id="UP000034112">
    <property type="component" value="Unassembled WGS sequence"/>
</dbReference>
<dbReference type="OrthoDB" id="2735536at2759"/>
<name>A0A0G0A679_TRIHA</name>
<dbReference type="InterPro" id="IPR050425">
    <property type="entry name" value="NAD(P)_dehydrat-like"/>
</dbReference>
<dbReference type="Gene3D" id="3.40.50.720">
    <property type="entry name" value="NAD(P)-binding Rossmann-like Domain"/>
    <property type="match status" value="2"/>
</dbReference>
<protein>
    <submittedName>
        <fullName evidence="4">NAD dependent epimerase/dehydratase</fullName>
    </submittedName>
</protein>
<dbReference type="SUPFAM" id="SSF51735">
    <property type="entry name" value="NAD(P)-binding Rossmann-fold domains"/>
    <property type="match status" value="1"/>
</dbReference>
<comment type="caution">
    <text evidence="4">The sequence shown here is derived from an EMBL/GenBank/DDBJ whole genome shotgun (WGS) entry which is preliminary data.</text>
</comment>
<evidence type="ECO:0000313" key="5">
    <source>
        <dbReference type="Proteomes" id="UP000034112"/>
    </source>
</evidence>